<reference evidence="8 9" key="1">
    <citation type="submission" date="2020-08" db="EMBL/GenBank/DDBJ databases">
        <title>Genome sequence of Thermomonas brevis KACC 16975T.</title>
        <authorList>
            <person name="Hyun D.-W."/>
            <person name="Bae J.-W."/>
        </authorList>
    </citation>
    <scope>NUCLEOTIDE SEQUENCE [LARGE SCALE GENOMIC DNA]</scope>
    <source>
        <strain evidence="8 9">KACC 16975</strain>
    </source>
</reference>
<dbReference type="PANTHER" id="PTHR30435">
    <property type="entry name" value="FLAGELLAR PROTEIN"/>
    <property type="match status" value="1"/>
</dbReference>
<dbReference type="InterPro" id="IPR053967">
    <property type="entry name" value="LlgE_F_G-like_D1"/>
</dbReference>
<accession>A0A7G9QSK1</accession>
<keyword evidence="8" id="KW-0966">Cell projection</keyword>
<dbReference type="NCBIfam" id="TIGR03506">
    <property type="entry name" value="FlgEFG_subfam"/>
    <property type="match status" value="1"/>
</dbReference>
<name>A0A7G9QSK1_9GAMM</name>
<dbReference type="SUPFAM" id="SSF117143">
    <property type="entry name" value="Flagellar hook protein flgE"/>
    <property type="match status" value="1"/>
</dbReference>
<evidence type="ECO:0000313" key="9">
    <source>
        <dbReference type="Proteomes" id="UP000515977"/>
    </source>
</evidence>
<dbReference type="PANTHER" id="PTHR30435:SF19">
    <property type="entry name" value="FLAGELLAR BASAL-BODY ROD PROTEIN FLGG"/>
    <property type="match status" value="1"/>
</dbReference>
<dbReference type="Pfam" id="PF22692">
    <property type="entry name" value="LlgE_F_G_D1"/>
    <property type="match status" value="1"/>
</dbReference>
<dbReference type="InterPro" id="IPR020013">
    <property type="entry name" value="Flagellar_FlgE/F/G"/>
</dbReference>
<comment type="subcellular location">
    <subcellularLocation>
        <location evidence="1 4">Bacterial flagellum basal body</location>
    </subcellularLocation>
</comment>
<evidence type="ECO:0000259" key="5">
    <source>
        <dbReference type="Pfam" id="PF00460"/>
    </source>
</evidence>
<evidence type="ECO:0000313" key="8">
    <source>
        <dbReference type="EMBL" id="QNN46326.1"/>
    </source>
</evidence>
<gene>
    <name evidence="8" type="ORF">H9L17_14325</name>
</gene>
<dbReference type="Proteomes" id="UP000515977">
    <property type="component" value="Chromosome"/>
</dbReference>
<keyword evidence="3 4" id="KW-0975">Bacterial flagellum</keyword>
<feature type="domain" description="Flagellar basal-body/hook protein C-terminal" evidence="6">
    <location>
        <begin position="179"/>
        <end position="219"/>
    </location>
</feature>
<evidence type="ECO:0000256" key="2">
    <source>
        <dbReference type="ARBA" id="ARBA00009677"/>
    </source>
</evidence>
<evidence type="ECO:0000259" key="6">
    <source>
        <dbReference type="Pfam" id="PF06429"/>
    </source>
</evidence>
<dbReference type="AlphaFoldDB" id="A0A7G9QSK1"/>
<dbReference type="GO" id="GO:0071978">
    <property type="term" value="P:bacterial-type flagellum-dependent swarming motility"/>
    <property type="evidence" value="ECO:0007669"/>
    <property type="project" value="TreeGrafter"/>
</dbReference>
<feature type="domain" description="Flagellar basal body rod protein N-terminal" evidence="5">
    <location>
        <begin position="17"/>
        <end position="35"/>
    </location>
</feature>
<dbReference type="GO" id="GO:0009425">
    <property type="term" value="C:bacterial-type flagellum basal body"/>
    <property type="evidence" value="ECO:0007669"/>
    <property type="project" value="UniProtKB-SubCell"/>
</dbReference>
<keyword evidence="8" id="KW-0969">Cilium</keyword>
<organism evidence="8 9">
    <name type="scientific">Thermomonas brevis</name>
    <dbReference type="NCBI Taxonomy" id="215691"/>
    <lineage>
        <taxon>Bacteria</taxon>
        <taxon>Pseudomonadati</taxon>
        <taxon>Pseudomonadota</taxon>
        <taxon>Gammaproteobacteria</taxon>
        <taxon>Lysobacterales</taxon>
        <taxon>Lysobacteraceae</taxon>
        <taxon>Thermomonas</taxon>
    </lineage>
</organism>
<dbReference type="RefSeq" id="WP_187570092.1">
    <property type="nucleotide sequence ID" value="NZ_CP060711.1"/>
</dbReference>
<evidence type="ECO:0000256" key="4">
    <source>
        <dbReference type="RuleBase" id="RU362116"/>
    </source>
</evidence>
<evidence type="ECO:0000259" key="7">
    <source>
        <dbReference type="Pfam" id="PF22692"/>
    </source>
</evidence>
<dbReference type="InterPro" id="IPR037925">
    <property type="entry name" value="FlgE/F/G-like"/>
</dbReference>
<evidence type="ECO:0000256" key="1">
    <source>
        <dbReference type="ARBA" id="ARBA00004117"/>
    </source>
</evidence>
<keyword evidence="9" id="KW-1185">Reference proteome</keyword>
<dbReference type="InterPro" id="IPR001444">
    <property type="entry name" value="Flag_bb_rod_N"/>
</dbReference>
<evidence type="ECO:0000256" key="3">
    <source>
        <dbReference type="ARBA" id="ARBA00023143"/>
    </source>
</evidence>
<feature type="domain" description="Flagellar hook protein FlgE/F/G-like D1" evidence="7">
    <location>
        <begin position="73"/>
        <end position="134"/>
    </location>
</feature>
<proteinExistence type="inferred from homology"/>
<dbReference type="Pfam" id="PF06429">
    <property type="entry name" value="Flg_bbr_C"/>
    <property type="match status" value="1"/>
</dbReference>
<sequence length="227" mass="24161">MTDPIQSVARALGDDIATLNAISHNVANINTPGFRAEKALSGFGALLQSERPAMARDLSDGPLKQTGSALDLALRGKGFFVVERDGAPVLVRSGQFRLDVDGMLVNARGDRVQSTAGAPIALDGKSVRVDSTGELWSGGESLGSLRLVDVQEPERLIALDGGGFRYDGEFAEWHGKVEQSAVESSNVDAAAETIRLMELVRHVESVQRAISIYDKAMETGVGRIGEN</sequence>
<protein>
    <submittedName>
        <fullName evidence="8">Flagellar hook basal-body protein</fullName>
    </submittedName>
</protein>
<dbReference type="InterPro" id="IPR010930">
    <property type="entry name" value="Flg_bb/hook_C_dom"/>
</dbReference>
<keyword evidence="8" id="KW-0282">Flagellum</keyword>
<dbReference type="Pfam" id="PF00460">
    <property type="entry name" value="Flg_bb_rod"/>
    <property type="match status" value="1"/>
</dbReference>
<dbReference type="KEGG" id="tbv:H9L17_14325"/>
<dbReference type="EMBL" id="CP060711">
    <property type="protein sequence ID" value="QNN46326.1"/>
    <property type="molecule type" value="Genomic_DNA"/>
</dbReference>
<comment type="similarity">
    <text evidence="2 4">Belongs to the flagella basal body rod proteins family.</text>
</comment>